<proteinExistence type="predicted"/>
<dbReference type="STRING" id="1121899.GCA_000430025_01988"/>
<dbReference type="PROSITE" id="PS50109">
    <property type="entry name" value="HIS_KIN"/>
    <property type="match status" value="1"/>
</dbReference>
<keyword evidence="5" id="KW-0547">Nucleotide-binding</keyword>
<evidence type="ECO:0000256" key="2">
    <source>
        <dbReference type="ARBA" id="ARBA00012438"/>
    </source>
</evidence>
<dbReference type="InterPro" id="IPR011712">
    <property type="entry name" value="Sig_transdc_His_kin_sub3_dim/P"/>
</dbReference>
<dbReference type="InterPro" id="IPR019734">
    <property type="entry name" value="TPR_rpt"/>
</dbReference>
<dbReference type="AlphaFoldDB" id="A0A0A2M948"/>
<keyword evidence="10" id="KW-0472">Membrane</keyword>
<dbReference type="eggNOG" id="COG0457">
    <property type="taxonomic scope" value="Bacteria"/>
</dbReference>
<keyword evidence="4" id="KW-0808">Transferase</keyword>
<evidence type="ECO:0000256" key="3">
    <source>
        <dbReference type="ARBA" id="ARBA00022553"/>
    </source>
</evidence>
<dbReference type="Gene3D" id="1.20.5.1930">
    <property type="match status" value="1"/>
</dbReference>
<dbReference type="PANTHER" id="PTHR24421">
    <property type="entry name" value="NITRATE/NITRITE SENSOR PROTEIN NARX-RELATED"/>
    <property type="match status" value="1"/>
</dbReference>
<gene>
    <name evidence="12" type="ORF">Q764_08780</name>
</gene>
<dbReference type="SMART" id="SM00387">
    <property type="entry name" value="HATPase_c"/>
    <property type="match status" value="1"/>
</dbReference>
<dbReference type="SUPFAM" id="SSF48452">
    <property type="entry name" value="TPR-like"/>
    <property type="match status" value="2"/>
</dbReference>
<dbReference type="EC" id="2.7.13.3" evidence="2"/>
<dbReference type="InterPro" id="IPR036890">
    <property type="entry name" value="HATPase_C_sf"/>
</dbReference>
<keyword evidence="3" id="KW-0597">Phosphoprotein</keyword>
<dbReference type="Proteomes" id="UP000030121">
    <property type="component" value="Unassembled WGS sequence"/>
</dbReference>
<keyword evidence="8" id="KW-0902">Two-component regulatory system</keyword>
<keyword evidence="10" id="KW-1133">Transmembrane helix</keyword>
<dbReference type="EMBL" id="JRLW01000010">
    <property type="protein sequence ID" value="KGO89157.1"/>
    <property type="molecule type" value="Genomic_DNA"/>
</dbReference>
<name>A0A0A2M948_9FLAO</name>
<dbReference type="OrthoDB" id="977000at2"/>
<evidence type="ECO:0000313" key="12">
    <source>
        <dbReference type="EMBL" id="KGO89157.1"/>
    </source>
</evidence>
<accession>A0A0A2M948</accession>
<dbReference type="SMART" id="SM00028">
    <property type="entry name" value="TPR"/>
    <property type="match status" value="3"/>
</dbReference>
<evidence type="ECO:0000256" key="5">
    <source>
        <dbReference type="ARBA" id="ARBA00022741"/>
    </source>
</evidence>
<dbReference type="InterPro" id="IPR050482">
    <property type="entry name" value="Sensor_HK_TwoCompSys"/>
</dbReference>
<keyword evidence="9" id="KW-0802">TPR repeat</keyword>
<feature type="repeat" description="TPR" evidence="9">
    <location>
        <begin position="210"/>
        <end position="243"/>
    </location>
</feature>
<dbReference type="PROSITE" id="PS50005">
    <property type="entry name" value="TPR"/>
    <property type="match status" value="1"/>
</dbReference>
<dbReference type="InterPro" id="IPR011990">
    <property type="entry name" value="TPR-like_helical_dom_sf"/>
</dbReference>
<keyword evidence="10" id="KW-0812">Transmembrane</keyword>
<dbReference type="PANTHER" id="PTHR24421:SF10">
    <property type="entry name" value="NITRATE_NITRITE SENSOR PROTEIN NARQ"/>
    <property type="match status" value="1"/>
</dbReference>
<dbReference type="eggNOG" id="COG4585">
    <property type="taxonomic scope" value="Bacteria"/>
</dbReference>
<keyword evidence="7" id="KW-0067">ATP-binding</keyword>
<keyword evidence="6" id="KW-0418">Kinase</keyword>
<dbReference type="GO" id="GO:0046983">
    <property type="term" value="F:protein dimerization activity"/>
    <property type="evidence" value="ECO:0007669"/>
    <property type="project" value="InterPro"/>
</dbReference>
<dbReference type="GO" id="GO:0016020">
    <property type="term" value="C:membrane"/>
    <property type="evidence" value="ECO:0007669"/>
    <property type="project" value="InterPro"/>
</dbReference>
<dbReference type="GO" id="GO:0005524">
    <property type="term" value="F:ATP binding"/>
    <property type="evidence" value="ECO:0007669"/>
    <property type="project" value="UniProtKB-KW"/>
</dbReference>
<dbReference type="Gene3D" id="3.30.565.10">
    <property type="entry name" value="Histidine kinase-like ATPase, C-terminal domain"/>
    <property type="match status" value="1"/>
</dbReference>
<evidence type="ECO:0000256" key="6">
    <source>
        <dbReference type="ARBA" id="ARBA00022777"/>
    </source>
</evidence>
<dbReference type="InterPro" id="IPR003594">
    <property type="entry name" value="HATPase_dom"/>
</dbReference>
<feature type="transmembrane region" description="Helical" evidence="10">
    <location>
        <begin position="399"/>
        <end position="417"/>
    </location>
</feature>
<dbReference type="Pfam" id="PF02518">
    <property type="entry name" value="HATPase_c"/>
    <property type="match status" value="1"/>
</dbReference>
<comment type="catalytic activity">
    <reaction evidence="1">
        <text>ATP + protein L-histidine = ADP + protein N-phospho-L-histidine.</text>
        <dbReference type="EC" id="2.7.13.3"/>
    </reaction>
</comment>
<evidence type="ECO:0000256" key="8">
    <source>
        <dbReference type="ARBA" id="ARBA00023012"/>
    </source>
</evidence>
<reference evidence="12 13" key="1">
    <citation type="submission" date="2013-09" db="EMBL/GenBank/DDBJ databases">
        <authorList>
            <person name="Zeng Z."/>
            <person name="Chen C."/>
        </authorList>
    </citation>
    <scope>NUCLEOTIDE SEQUENCE [LARGE SCALE GENOMIC DNA]</scope>
    <source>
        <strain evidence="12 13">GH29-5</strain>
    </source>
</reference>
<dbReference type="Gene3D" id="1.25.40.10">
    <property type="entry name" value="Tetratricopeptide repeat domain"/>
    <property type="match status" value="1"/>
</dbReference>
<evidence type="ECO:0000256" key="4">
    <source>
        <dbReference type="ARBA" id="ARBA00022679"/>
    </source>
</evidence>
<protein>
    <recommendedName>
        <fullName evidence="2">histidine kinase</fullName>
        <ecNumber evidence="2">2.7.13.3</ecNumber>
    </recommendedName>
</protein>
<dbReference type="CDD" id="cd16917">
    <property type="entry name" value="HATPase_UhpB-NarQ-NarX-like"/>
    <property type="match status" value="1"/>
</dbReference>
<sequence>MSKTEINEIDSLLVKANDFRLSKQERLKNTNVVYDLLNKREDSISIGYLFKIADRYYNIEEYDDFKRVSDKIYKLSSAKKDTVHIVKSLNNIADYYFYTLKNDSAYYYYTKLEKLYKDSGINEINPRVAHNKACILLYEKNYIQCEVNVIEILKEAIKKNDVRLVYDCYLILGMSSRGLKDYNTAINYYNKSLIQAEKLKDYPQYILLKAQPLNYIALVLQEQKKYKEALEYSQRALSLDDFEKSDVISYIYFTNTLAYSKFKTGDNSCLKTFVNCLKIGDSINNSHIQLTSKLHLSEYHAFKKDTLSALQYANSVLVDARQNKIFEDELKALELLAKIDPKNSTIYNERYITLSDSLQNVERATRNKFARIEFETDEITSEKKLIEAENRRISAQRRLILGFSLFLIIALVLLYIVKAQRTKNRELQYKQKQQQANFEIYQLMLDQHQKIEEGKQMEKQRISRELHDGVMGKLTAIRLNLFILNKKNDPETIARCMKQVDEIQNIEKEIRKIAHDLNQNLFADTSDFVLMVDNLVANIKEHSTVRFRVTADEAIDWTTVSSAVKIQVYRILQESLQNIGKYAKAENVSITMLKKDNAIVVSVTDDGVGFNTNQAKGGIGLKNMKERAAEIGATLKILSEKQQGTQIILTIPT</sequence>
<evidence type="ECO:0000256" key="1">
    <source>
        <dbReference type="ARBA" id="ARBA00000085"/>
    </source>
</evidence>
<dbReference type="InterPro" id="IPR005467">
    <property type="entry name" value="His_kinase_dom"/>
</dbReference>
<evidence type="ECO:0000259" key="11">
    <source>
        <dbReference type="PROSITE" id="PS50109"/>
    </source>
</evidence>
<evidence type="ECO:0000256" key="7">
    <source>
        <dbReference type="ARBA" id="ARBA00022840"/>
    </source>
</evidence>
<dbReference type="GO" id="GO:0000155">
    <property type="term" value="F:phosphorelay sensor kinase activity"/>
    <property type="evidence" value="ECO:0007669"/>
    <property type="project" value="InterPro"/>
</dbReference>
<dbReference type="Pfam" id="PF07730">
    <property type="entry name" value="HisKA_3"/>
    <property type="match status" value="1"/>
</dbReference>
<evidence type="ECO:0000313" key="13">
    <source>
        <dbReference type="Proteomes" id="UP000030121"/>
    </source>
</evidence>
<evidence type="ECO:0000256" key="10">
    <source>
        <dbReference type="SAM" id="Phobius"/>
    </source>
</evidence>
<dbReference type="SUPFAM" id="SSF55874">
    <property type="entry name" value="ATPase domain of HSP90 chaperone/DNA topoisomerase II/histidine kinase"/>
    <property type="match status" value="1"/>
</dbReference>
<organism evidence="12 13">
    <name type="scientific">Flavobacterium suncheonense GH29-5 = DSM 17707</name>
    <dbReference type="NCBI Taxonomy" id="1121899"/>
    <lineage>
        <taxon>Bacteria</taxon>
        <taxon>Pseudomonadati</taxon>
        <taxon>Bacteroidota</taxon>
        <taxon>Flavobacteriia</taxon>
        <taxon>Flavobacteriales</taxon>
        <taxon>Flavobacteriaceae</taxon>
        <taxon>Flavobacterium</taxon>
    </lineage>
</organism>
<comment type="caution">
    <text evidence="12">The sequence shown here is derived from an EMBL/GenBank/DDBJ whole genome shotgun (WGS) entry which is preliminary data.</text>
</comment>
<evidence type="ECO:0000256" key="9">
    <source>
        <dbReference type="PROSITE-ProRule" id="PRU00339"/>
    </source>
</evidence>
<dbReference type="RefSeq" id="WP_026980420.1">
    <property type="nucleotide sequence ID" value="NZ_AUCZ01000009.1"/>
</dbReference>
<feature type="domain" description="Histidine kinase" evidence="11">
    <location>
        <begin position="465"/>
        <end position="653"/>
    </location>
</feature>
<keyword evidence="13" id="KW-1185">Reference proteome</keyword>